<dbReference type="EMBL" id="JAGGLP010000010">
    <property type="protein sequence ID" value="MBP2052027.1"/>
    <property type="molecule type" value="Genomic_DNA"/>
</dbReference>
<protein>
    <submittedName>
        <fullName evidence="4">Gas vesicle protein</fullName>
    </submittedName>
</protein>
<comment type="subcellular location">
    <subcellularLocation>
        <location evidence="2">Gas vesicle</location>
    </subcellularLocation>
</comment>
<organism evidence="4 6">
    <name type="scientific">Streptomyces griseochromogenes</name>
    <dbReference type="NCBI Taxonomy" id="68214"/>
    <lineage>
        <taxon>Bacteria</taxon>
        <taxon>Bacillati</taxon>
        <taxon>Actinomycetota</taxon>
        <taxon>Actinomycetes</taxon>
        <taxon>Kitasatosporales</taxon>
        <taxon>Streptomycetaceae</taxon>
        <taxon>Streptomyces</taxon>
    </lineage>
</organism>
<dbReference type="RefSeq" id="WP_067304828.1">
    <property type="nucleotide sequence ID" value="NZ_CP016279.1"/>
</dbReference>
<evidence type="ECO:0000313" key="5">
    <source>
        <dbReference type="EMBL" id="MBP2052027.1"/>
    </source>
</evidence>
<evidence type="ECO:0000313" key="7">
    <source>
        <dbReference type="Proteomes" id="UP001519309"/>
    </source>
</evidence>
<dbReference type="OrthoDB" id="4864106at2"/>
<sequence length="237" mass="26086">MAVYVYSITSKDHPMRLDDLHGVGDPPGRLRTVTAGVLCAVVSDAPEELRPRRRDVQAHQEVQERLMADGAVLPLRFGMTAEDDEAVRGALEDNAGEYQEQLQNLDGATEYNLKVSWEEEALLRQILLESDEIRELNTATRGGSGTPEMSLTLGELVAQEAEARQQALAAGVVEALRPYARDESVSPPGGRDFLNVSFLVQDDEEEMFLATGISLANQLGEDCEFRLRGPLPPYSFV</sequence>
<dbReference type="PANTHER" id="PTHR36852:SF1">
    <property type="entry name" value="PROTEIN GVPL 2"/>
    <property type="match status" value="1"/>
</dbReference>
<reference evidence="4 6" key="1">
    <citation type="submission" date="2016-06" db="EMBL/GenBank/DDBJ databases">
        <title>Complete genome sequence of Streptomyces griseochromogenes ATCC 14511, the Blasticidin S producer.</title>
        <authorList>
            <person name="Wu L."/>
        </authorList>
    </citation>
    <scope>NUCLEOTIDE SEQUENCE [LARGE SCALE GENOMIC DNA]</scope>
    <source>
        <strain evidence="4 6">ATCC 14511</strain>
    </source>
</reference>
<dbReference type="GO" id="GO:0031412">
    <property type="term" value="P:gas vesicle organization"/>
    <property type="evidence" value="ECO:0007669"/>
    <property type="project" value="InterPro"/>
</dbReference>
<keyword evidence="7" id="KW-1185">Reference proteome</keyword>
<dbReference type="Pfam" id="PF06386">
    <property type="entry name" value="GvpL_GvpF"/>
    <property type="match status" value="1"/>
</dbReference>
<dbReference type="Proteomes" id="UP000092659">
    <property type="component" value="Chromosome"/>
</dbReference>
<dbReference type="Proteomes" id="UP001519309">
    <property type="component" value="Unassembled WGS sequence"/>
</dbReference>
<evidence type="ECO:0000313" key="6">
    <source>
        <dbReference type="Proteomes" id="UP000092659"/>
    </source>
</evidence>
<evidence type="ECO:0000256" key="2">
    <source>
        <dbReference type="ARBA" id="ARBA00035108"/>
    </source>
</evidence>
<keyword evidence="1" id="KW-0304">Gas vesicle</keyword>
<reference evidence="5 7" key="2">
    <citation type="submission" date="2021-03" db="EMBL/GenBank/DDBJ databases">
        <title>Genomic Encyclopedia of Type Strains, Phase IV (KMG-IV): sequencing the most valuable type-strain genomes for metagenomic binning, comparative biology and taxonomic classification.</title>
        <authorList>
            <person name="Goeker M."/>
        </authorList>
    </citation>
    <scope>NUCLEOTIDE SEQUENCE [LARGE SCALE GENOMIC DNA]</scope>
    <source>
        <strain evidence="5 7">DSM 40499</strain>
    </source>
</reference>
<gene>
    <name evidence="4" type="ORF">AVL59_16660</name>
    <name evidence="5" type="ORF">J2Z21_005009</name>
</gene>
<dbReference type="EMBL" id="CP016279">
    <property type="protein sequence ID" value="ANP51039.1"/>
    <property type="molecule type" value="Genomic_DNA"/>
</dbReference>
<evidence type="ECO:0000313" key="4">
    <source>
        <dbReference type="EMBL" id="ANP51039.1"/>
    </source>
</evidence>
<evidence type="ECO:0000256" key="1">
    <source>
        <dbReference type="ARBA" id="ARBA00022987"/>
    </source>
</evidence>
<name>A0A1B1AWT5_9ACTN</name>
<proteinExistence type="inferred from homology"/>
<evidence type="ECO:0000256" key="3">
    <source>
        <dbReference type="ARBA" id="ARBA00035643"/>
    </source>
</evidence>
<dbReference type="AlphaFoldDB" id="A0A1B1AWT5"/>
<dbReference type="GO" id="GO:0031411">
    <property type="term" value="C:gas vesicle"/>
    <property type="evidence" value="ECO:0007669"/>
    <property type="project" value="UniProtKB-SubCell"/>
</dbReference>
<dbReference type="STRING" id="68214.AVL59_16660"/>
<comment type="similarity">
    <text evidence="3">Belongs to the gas vesicle GvpF/GvpL family.</text>
</comment>
<accession>A0A1B1AWT5</accession>
<dbReference type="KEGG" id="sgs:AVL59_16660"/>
<dbReference type="InterPro" id="IPR009430">
    <property type="entry name" value="GvpL/GvpF"/>
</dbReference>
<dbReference type="PANTHER" id="PTHR36852">
    <property type="entry name" value="PROTEIN GVPL 2"/>
    <property type="match status" value="1"/>
</dbReference>